<dbReference type="Pfam" id="PF13564">
    <property type="entry name" value="DoxX_2"/>
    <property type="match status" value="1"/>
</dbReference>
<proteinExistence type="predicted"/>
<evidence type="ECO:0000313" key="7">
    <source>
        <dbReference type="Proteomes" id="UP000419743"/>
    </source>
</evidence>
<keyword evidence="7" id="KW-1185">Reference proteome</keyword>
<dbReference type="RefSeq" id="WP_156741996.1">
    <property type="nucleotide sequence ID" value="NZ_CACRYJ010000048.1"/>
</dbReference>
<evidence type="ECO:0008006" key="8">
    <source>
        <dbReference type="Google" id="ProtNLM"/>
    </source>
</evidence>
<evidence type="ECO:0000256" key="3">
    <source>
        <dbReference type="ARBA" id="ARBA00022989"/>
    </source>
</evidence>
<name>A0A7M4DMD7_9MICO</name>
<sequence length="126" mass="12925">MNVALWIVAGLLALLFLFAGANKVLIPYETLSKAPLSEWVSHVSPGLVKVIGVVEILGALGLILPAVTGIAPALVPVAALGLATVMAGAALLHVRLRDPKHLTLNLVYLALALFVAIGALATGHPT</sequence>
<keyword evidence="4 5" id="KW-0472">Membrane</keyword>
<evidence type="ECO:0000313" key="6">
    <source>
        <dbReference type="EMBL" id="VZO38547.1"/>
    </source>
</evidence>
<evidence type="ECO:0000256" key="1">
    <source>
        <dbReference type="ARBA" id="ARBA00004141"/>
    </source>
</evidence>
<keyword evidence="3 5" id="KW-1133">Transmembrane helix</keyword>
<dbReference type="EMBL" id="CACRYJ010000048">
    <property type="protein sequence ID" value="VZO38547.1"/>
    <property type="molecule type" value="Genomic_DNA"/>
</dbReference>
<dbReference type="GO" id="GO:0016020">
    <property type="term" value="C:membrane"/>
    <property type="evidence" value="ECO:0007669"/>
    <property type="project" value="UniProtKB-SubCell"/>
</dbReference>
<keyword evidence="2 5" id="KW-0812">Transmembrane</keyword>
<gene>
    <name evidence="6" type="ORF">HALOF300_03308</name>
</gene>
<organism evidence="6 7">
    <name type="scientific">Occultella aeris</name>
    <dbReference type="NCBI Taxonomy" id="2761496"/>
    <lineage>
        <taxon>Bacteria</taxon>
        <taxon>Bacillati</taxon>
        <taxon>Actinomycetota</taxon>
        <taxon>Actinomycetes</taxon>
        <taxon>Micrococcales</taxon>
        <taxon>Ruaniaceae</taxon>
        <taxon>Occultella</taxon>
    </lineage>
</organism>
<evidence type="ECO:0000256" key="2">
    <source>
        <dbReference type="ARBA" id="ARBA00022692"/>
    </source>
</evidence>
<reference evidence="6 7" key="1">
    <citation type="submission" date="2019-11" db="EMBL/GenBank/DDBJ databases">
        <authorList>
            <person name="Criscuolo A."/>
        </authorList>
    </citation>
    <scope>NUCLEOTIDE SEQUENCE [LARGE SCALE GENOMIC DNA]</scope>
    <source>
        <strain evidence="6">CIP111667</strain>
    </source>
</reference>
<feature type="transmembrane region" description="Helical" evidence="5">
    <location>
        <begin position="74"/>
        <end position="94"/>
    </location>
</feature>
<accession>A0A7M4DMD7</accession>
<protein>
    <recommendedName>
        <fullName evidence="8">DoxX family protein</fullName>
    </recommendedName>
</protein>
<dbReference type="Proteomes" id="UP000419743">
    <property type="component" value="Unassembled WGS sequence"/>
</dbReference>
<comment type="subcellular location">
    <subcellularLocation>
        <location evidence="1">Membrane</location>
        <topology evidence="1">Multi-pass membrane protein</topology>
    </subcellularLocation>
</comment>
<evidence type="ECO:0000256" key="5">
    <source>
        <dbReference type="SAM" id="Phobius"/>
    </source>
</evidence>
<feature type="transmembrane region" description="Helical" evidence="5">
    <location>
        <begin position="106"/>
        <end position="123"/>
    </location>
</feature>
<evidence type="ECO:0000256" key="4">
    <source>
        <dbReference type="ARBA" id="ARBA00023136"/>
    </source>
</evidence>
<feature type="transmembrane region" description="Helical" evidence="5">
    <location>
        <begin position="47"/>
        <end position="67"/>
    </location>
</feature>
<dbReference type="InterPro" id="IPR032808">
    <property type="entry name" value="DoxX"/>
</dbReference>
<comment type="caution">
    <text evidence="6">The sequence shown here is derived from an EMBL/GenBank/DDBJ whole genome shotgun (WGS) entry which is preliminary data.</text>
</comment>
<dbReference type="AlphaFoldDB" id="A0A7M4DMD7"/>